<feature type="compositionally biased region" description="Polar residues" evidence="1">
    <location>
        <begin position="24"/>
        <end position="38"/>
    </location>
</feature>
<protein>
    <recommendedName>
        <fullName evidence="2">CCHC-type domain-containing protein</fullName>
    </recommendedName>
</protein>
<comment type="caution">
    <text evidence="3">The sequence shown here is derived from an EMBL/GenBank/DDBJ whole genome shotgun (WGS) entry which is preliminary data.</text>
</comment>
<evidence type="ECO:0000313" key="4">
    <source>
        <dbReference type="Proteomes" id="UP001567538"/>
    </source>
</evidence>
<dbReference type="InterPro" id="IPR036875">
    <property type="entry name" value="Znf_CCHC_sf"/>
</dbReference>
<name>A0ABD1I5L5_SALDI</name>
<evidence type="ECO:0000259" key="2">
    <source>
        <dbReference type="SMART" id="SM00343"/>
    </source>
</evidence>
<feature type="compositionally biased region" description="Low complexity" evidence="1">
    <location>
        <begin position="54"/>
        <end position="63"/>
    </location>
</feature>
<feature type="region of interest" description="Disordered" evidence="1">
    <location>
        <begin position="1"/>
        <end position="64"/>
    </location>
</feature>
<dbReference type="Gene3D" id="4.10.60.10">
    <property type="entry name" value="Zinc finger, CCHC-type"/>
    <property type="match status" value="1"/>
</dbReference>
<dbReference type="EMBL" id="JBEAFC010000003">
    <property type="protein sequence ID" value="KAL1564007.1"/>
    <property type="molecule type" value="Genomic_DNA"/>
</dbReference>
<feature type="domain" description="CCHC-type" evidence="2">
    <location>
        <begin position="65"/>
        <end position="81"/>
    </location>
</feature>
<dbReference type="AlphaFoldDB" id="A0ABD1I5L5"/>
<proteinExistence type="predicted"/>
<dbReference type="SUPFAM" id="SSF57756">
    <property type="entry name" value="Retrovirus zinc finger-like domains"/>
    <property type="match status" value="1"/>
</dbReference>
<feature type="region of interest" description="Disordered" evidence="1">
    <location>
        <begin position="80"/>
        <end position="107"/>
    </location>
</feature>
<gene>
    <name evidence="3" type="ORF">AAHA92_06418</name>
</gene>
<feature type="compositionally biased region" description="Basic and acidic residues" evidence="1">
    <location>
        <begin position="10"/>
        <end position="23"/>
    </location>
</feature>
<feature type="compositionally biased region" description="Basic residues" evidence="1">
    <location>
        <begin position="43"/>
        <end position="53"/>
    </location>
</feature>
<organism evidence="3 4">
    <name type="scientific">Salvia divinorum</name>
    <name type="common">Maria pastora</name>
    <name type="synonym">Diviner's sage</name>
    <dbReference type="NCBI Taxonomy" id="28513"/>
    <lineage>
        <taxon>Eukaryota</taxon>
        <taxon>Viridiplantae</taxon>
        <taxon>Streptophyta</taxon>
        <taxon>Embryophyta</taxon>
        <taxon>Tracheophyta</taxon>
        <taxon>Spermatophyta</taxon>
        <taxon>Magnoliopsida</taxon>
        <taxon>eudicotyledons</taxon>
        <taxon>Gunneridae</taxon>
        <taxon>Pentapetalae</taxon>
        <taxon>asterids</taxon>
        <taxon>lamiids</taxon>
        <taxon>Lamiales</taxon>
        <taxon>Lamiaceae</taxon>
        <taxon>Nepetoideae</taxon>
        <taxon>Mentheae</taxon>
        <taxon>Salviinae</taxon>
        <taxon>Salvia</taxon>
        <taxon>Salvia subgen. Calosphace</taxon>
    </lineage>
</organism>
<dbReference type="Pfam" id="PF00098">
    <property type="entry name" value="zf-CCHC"/>
    <property type="match status" value="1"/>
</dbReference>
<accession>A0ABD1I5L5</accession>
<sequence length="211" mass="23145">MTGKETLSLEDVRSALHIREDRQQATSSVMENQASGLSVTGKGQKKSGKKKSNSKGSKGPKPGDICNYCKEPGHWKFNCPKKKKKQGKNEDVDGSATVAETDDTNSEEGASYHLYPYKEYFTTYEQIDGCNVFMANSDVCKMMKNLISLSTFDSKRFSFKGEGGVMHILKGSKVVLTALKRGTLYILKGSIVASSADIASFEVPTKDMTKL</sequence>
<reference evidence="3 4" key="1">
    <citation type="submission" date="2024-06" db="EMBL/GenBank/DDBJ databases">
        <title>A chromosome level genome sequence of Diviner's sage (Salvia divinorum).</title>
        <authorList>
            <person name="Ford S.A."/>
            <person name="Ro D.-K."/>
            <person name="Ness R.W."/>
            <person name="Phillips M.A."/>
        </authorList>
    </citation>
    <scope>NUCLEOTIDE SEQUENCE [LARGE SCALE GENOMIC DNA]</scope>
    <source>
        <strain evidence="3">SAF-2024a</strain>
        <tissue evidence="3">Leaf</tissue>
    </source>
</reference>
<evidence type="ECO:0000313" key="3">
    <source>
        <dbReference type="EMBL" id="KAL1564007.1"/>
    </source>
</evidence>
<dbReference type="InterPro" id="IPR001878">
    <property type="entry name" value="Znf_CCHC"/>
</dbReference>
<dbReference type="SMART" id="SM00343">
    <property type="entry name" value="ZnF_C2HC"/>
    <property type="match status" value="1"/>
</dbReference>
<keyword evidence="4" id="KW-1185">Reference proteome</keyword>
<dbReference type="Proteomes" id="UP001567538">
    <property type="component" value="Unassembled WGS sequence"/>
</dbReference>
<evidence type="ECO:0000256" key="1">
    <source>
        <dbReference type="SAM" id="MobiDB-lite"/>
    </source>
</evidence>